<dbReference type="InterPro" id="IPR036860">
    <property type="entry name" value="SH2_dom_sf"/>
</dbReference>
<comment type="subcellular location">
    <subcellularLocation>
        <location evidence="1">Cell junction</location>
        <location evidence="1">Focal adhesion</location>
    </subcellularLocation>
</comment>
<evidence type="ECO:0000256" key="6">
    <source>
        <dbReference type="ARBA" id="ARBA00022949"/>
    </source>
</evidence>
<accession>A0A672TFH5</accession>
<dbReference type="Pfam" id="PF08416">
    <property type="entry name" value="PTB"/>
    <property type="match status" value="1"/>
</dbReference>
<feature type="region of interest" description="Disordered" evidence="9">
    <location>
        <begin position="380"/>
        <end position="408"/>
    </location>
</feature>
<dbReference type="Gene3D" id="2.60.40.1110">
    <property type="match status" value="1"/>
</dbReference>
<feature type="region of interest" description="Disordered" evidence="9">
    <location>
        <begin position="444"/>
        <end position="473"/>
    </location>
</feature>
<dbReference type="Gene3D" id="2.30.29.30">
    <property type="entry name" value="Pleckstrin-homology domain (PH domain)/Phosphotyrosine-binding domain (PTB)"/>
    <property type="match status" value="1"/>
</dbReference>
<dbReference type="FunFam" id="3.90.190.10:FF:000010">
    <property type="entry name" value="tensin-1 isoform X2"/>
    <property type="match status" value="1"/>
</dbReference>
<evidence type="ECO:0000259" key="12">
    <source>
        <dbReference type="PROSITE" id="PS51182"/>
    </source>
</evidence>
<reference evidence="13" key="2">
    <citation type="submission" date="2025-08" db="UniProtKB">
        <authorList>
            <consortium name="Ensembl"/>
        </authorList>
    </citation>
    <scope>IDENTIFICATION</scope>
</reference>
<dbReference type="PROSITE" id="PS50001">
    <property type="entry name" value="SH2"/>
    <property type="match status" value="1"/>
</dbReference>
<dbReference type="InterPro" id="IPR051484">
    <property type="entry name" value="Tensin_PTEN_phosphatase"/>
</dbReference>
<sequence length="1730" mass="185716">MNQAVTPCSAAVNYELDATKSPRSGQSRRKTSRSMSLTAAMESSCELDLVYITERIIAVSYPSTAEEQSFCSNLREVAHMLKSKHGDNYVLFNLSERRNDVSKLHPKVLDFGWPDLHTPALEKICSICKAMDTWLNAVPHNVVVLHNKGNRGRLGVVVAAYMHYSNISASANQALDRFAMKRFYEDKVVPVGQPSQKRYIHYFSGLLSGSIKMNNKPLFLHHVIMHGIPNFESKGGTCLPPARTPCTHHHPALNVQGDSQTGICITIEPGLLLKGDILLKCYHKKFRSPTRDVIFRVQFHTCAVHDLDVVFGKEDLDEAFRDDRFPEYGKVEFVFSYGPEKIQGMEHLENGPSVSVDYNTSDPLIRWDSYENFNVQREESAEGTWAEPPLPGKHLEKEVGHTQGPLDGSLYAKVKKKDSLHGSTGAVNAARLLLSAAPNHVEHTLSVSSDSGNSTASTKTDRTDEPGVLAAPGGQAVLSPEEKRELDRLLVGFGLESAPPMHNHVPGPVPARLPTMPGRHVVPAQVHVNGNAAALVAERETDILDDELPNQDGHSVGSLGTLSSLDGTTTASEAGYQEAPRVGSLSSLPNGPTSCNGAEKLLKDGLYDGEPLSNGGYSYNNQNALMGHHIRDPLPPLRSSASAQEHLAGYPQRPPGSHAPGWLQPQPLPGSQPYLYSYDPPGTYRSRSFPAVDTVKYDTTPALPQAPARSTSSREAVQRGLNSWQQQGGSRPPSQLQESGMESHSPSVSSCSPQPSPLQLVPPHSHSMPEFPRAPSRREIEQSIEALDVLMLDLAPTVHKSQNVPAASRQDKPGGPLLSSHSAQPVAGLYARPTPQVAQPRSFGTSVSPVVSEPGVKAYSPGELDYGVHEYRETYSPYNYQPAPVPELRSYSHAPAGAPMGIHPLSSSYSPVGSQQLLVSSPPSPTVPAQTQMPVKGPESYEDLSRLAEEPLNLEGLVAHRVAGVQSREKPLEDTVVPARKRTPSDSHYEKSSPEPSSPRSPTVLSPEVVSTIAANPGGRPKEPHLHSYKEAFEEMEGASPTSPPSSGVRSPPGLAKTPLSALGLKPHNPAEILLHPVGGECGHGGCRWFGEPRSYVESVARTATTGRGGSLPTAQPVGPEVPTRSGTFNNSFTAPSPVSTSSPIHSVDGASLRSYASEGSPHGTVTPPHASIEPVYRSPVSSQMPSGHSSYQNSSPSSFAMVQGGGLGSSYSSPDYPDSRAALQPDPQARPQSPVNVVGVHVLPGSPRTLHRTVATNTPPSPGFGRRAINPAMSGTPGSPGLGRHAVAAHGNLVASPGSPSLARHQTAAAVPPGSPLYGYPSPDERRPTLSRQSSSSGYQPPSTPSFPVSPAYYPGTSTPHSSSPDSAAYHQGSPTPQPALPEKRRMSAGDRSNSLPNYATVNGKASSPLSSGMSSPSGGSAVTFHTLPDFSKFSMPDISPETRANVKFVQDTSKYWYKPEISREQAIALLKDREPGAFIIRDSHSFRGAYGLAMKVASPPPTVMQQNKKGDITNELVRHFLIETSPRGVKLKGCPNEPNFGCLSALVYQHSIMPLALPCKLVIPDRDPMEKKKDTTSATNSSTDLLKQGAACNVLFINSVEMESLTGPQAIAKAVAETLVADPTPTATIVHFKVSAQGITLTDNQRKLFFRRHYPLNTVTFCNLDPQERKWTKTDGSGPAKLFGFVARKQGSTTDNICHLFAELDPDQPAAAIVNFVSRVMLGSGQKR</sequence>
<feature type="compositionally biased region" description="Polar residues" evidence="9">
    <location>
        <begin position="1125"/>
        <end position="1145"/>
    </location>
</feature>
<dbReference type="PANTHER" id="PTHR45734:SF3">
    <property type="entry name" value="TENSIN-1"/>
    <property type="match status" value="1"/>
</dbReference>
<gene>
    <name evidence="13" type="primary">TNS1</name>
</gene>
<feature type="region of interest" description="Disordered" evidence="9">
    <location>
        <begin position="629"/>
        <end position="681"/>
    </location>
</feature>
<dbReference type="CDD" id="cd09927">
    <property type="entry name" value="SH2_Tensin_like"/>
    <property type="match status" value="1"/>
</dbReference>
<dbReference type="PROSITE" id="PS51181">
    <property type="entry name" value="PPASE_TENSIN"/>
    <property type="match status" value="1"/>
</dbReference>
<dbReference type="FunFam" id="2.30.29.30:FF:000039">
    <property type="entry name" value="Tensin 1"/>
    <property type="match status" value="1"/>
</dbReference>
<keyword evidence="14" id="KW-1185">Reference proteome</keyword>
<feature type="region of interest" description="Disordered" evidence="9">
    <location>
        <begin position="1034"/>
        <end position="1063"/>
    </location>
</feature>
<dbReference type="InterPro" id="IPR035012">
    <property type="entry name" value="Tensin-like_SH2"/>
</dbReference>
<evidence type="ECO:0000259" key="10">
    <source>
        <dbReference type="PROSITE" id="PS50001"/>
    </source>
</evidence>
<feature type="compositionally biased region" description="Low complexity" evidence="9">
    <location>
        <begin position="743"/>
        <end position="766"/>
    </location>
</feature>
<dbReference type="SUPFAM" id="SSF50729">
    <property type="entry name" value="PH domain-like"/>
    <property type="match status" value="1"/>
</dbReference>
<dbReference type="InterPro" id="IPR014020">
    <property type="entry name" value="Tensin_C2-dom"/>
</dbReference>
<feature type="compositionally biased region" description="Polar residues" evidence="9">
    <location>
        <begin position="1392"/>
        <end position="1407"/>
    </location>
</feature>
<dbReference type="GO" id="GO:0004721">
    <property type="term" value="F:phosphoprotein phosphatase activity"/>
    <property type="evidence" value="ECO:0007669"/>
    <property type="project" value="UniProtKB-KW"/>
</dbReference>
<keyword evidence="4" id="KW-0378">Hydrolase</keyword>
<name>A0A672TFH5_STRHB</name>
<feature type="region of interest" description="Disordered" evidence="9">
    <location>
        <begin position="801"/>
        <end position="822"/>
    </location>
</feature>
<dbReference type="SUPFAM" id="SSF52799">
    <property type="entry name" value="(Phosphotyrosine protein) phosphatases II"/>
    <property type="match status" value="1"/>
</dbReference>
<dbReference type="SUPFAM" id="SSF55550">
    <property type="entry name" value="SH2 domain"/>
    <property type="match status" value="1"/>
</dbReference>
<dbReference type="InterPro" id="IPR003595">
    <property type="entry name" value="Tyr_Pase_cat"/>
</dbReference>
<dbReference type="Pfam" id="PF00017">
    <property type="entry name" value="SH2"/>
    <property type="match status" value="1"/>
</dbReference>
<feature type="region of interest" description="Disordered" evidence="9">
    <location>
        <begin position="907"/>
        <end position="943"/>
    </location>
</feature>
<reference evidence="13" key="3">
    <citation type="submission" date="2025-09" db="UniProtKB">
        <authorList>
            <consortium name="Ensembl"/>
        </authorList>
    </citation>
    <scope>IDENTIFICATION</scope>
</reference>
<dbReference type="SMART" id="SM00252">
    <property type="entry name" value="SH2"/>
    <property type="match status" value="1"/>
</dbReference>
<feature type="region of interest" description="Disordered" evidence="9">
    <location>
        <begin position="546"/>
        <end position="568"/>
    </location>
</feature>
<keyword evidence="6" id="KW-0965">Cell junction</keyword>
<feature type="compositionally biased region" description="Basic and acidic residues" evidence="9">
    <location>
        <begin position="983"/>
        <end position="993"/>
    </location>
</feature>
<protein>
    <submittedName>
        <fullName evidence="13">Tensin 1</fullName>
    </submittedName>
</protein>
<feature type="region of interest" description="Disordered" evidence="9">
    <location>
        <begin position="700"/>
        <end position="777"/>
    </location>
</feature>
<dbReference type="InParanoid" id="A0A672TFH5"/>
<feature type="compositionally biased region" description="Low complexity" evidence="9">
    <location>
        <begin position="1408"/>
        <end position="1422"/>
    </location>
</feature>
<keyword evidence="5" id="KW-0904">Protein phosphatase</keyword>
<dbReference type="PROSITE" id="PS51182">
    <property type="entry name" value="C2_TENSIN"/>
    <property type="match status" value="1"/>
</dbReference>
<feature type="compositionally biased region" description="Polar residues" evidence="9">
    <location>
        <begin position="445"/>
        <end position="458"/>
    </location>
</feature>
<dbReference type="Proteomes" id="UP000472266">
    <property type="component" value="Chromosome 6"/>
</dbReference>
<keyword evidence="7 8" id="KW-0727">SH2 domain</keyword>
<proteinExistence type="inferred from homology"/>
<dbReference type="SMART" id="SM01326">
    <property type="entry name" value="PTEN_C2"/>
    <property type="match status" value="1"/>
</dbReference>
<keyword evidence="3" id="KW-0597">Phosphoprotein</keyword>
<dbReference type="InterPro" id="IPR033929">
    <property type="entry name" value="Tensin_PTB"/>
</dbReference>
<evidence type="ECO:0000256" key="7">
    <source>
        <dbReference type="ARBA" id="ARBA00022999"/>
    </source>
</evidence>
<dbReference type="OMA" id="RYKQADN"/>
<dbReference type="FunCoup" id="A0A672TFH5">
    <property type="interactions" value="577"/>
</dbReference>
<evidence type="ECO:0000256" key="2">
    <source>
        <dbReference type="ARBA" id="ARBA00007881"/>
    </source>
</evidence>
<dbReference type="InterPro" id="IPR006020">
    <property type="entry name" value="PTB/PI_dom"/>
</dbReference>
<evidence type="ECO:0000256" key="8">
    <source>
        <dbReference type="PROSITE-ProRule" id="PRU00191"/>
    </source>
</evidence>
<feature type="region of interest" description="Disordered" evidence="9">
    <location>
        <begin position="965"/>
        <end position="1006"/>
    </location>
</feature>
<evidence type="ECO:0000256" key="9">
    <source>
        <dbReference type="SAM" id="MobiDB-lite"/>
    </source>
</evidence>
<evidence type="ECO:0000256" key="1">
    <source>
        <dbReference type="ARBA" id="ARBA00004246"/>
    </source>
</evidence>
<evidence type="ECO:0000256" key="5">
    <source>
        <dbReference type="ARBA" id="ARBA00022912"/>
    </source>
</evidence>
<dbReference type="Gene3D" id="3.30.505.10">
    <property type="entry name" value="SH2 domain"/>
    <property type="match status" value="1"/>
</dbReference>
<dbReference type="Pfam" id="PF10409">
    <property type="entry name" value="PTEN_C2"/>
    <property type="match status" value="1"/>
</dbReference>
<comment type="similarity">
    <text evidence="2">Belongs to the PTEN phosphatase protein family.</text>
</comment>
<feature type="compositionally biased region" description="Low complexity" evidence="9">
    <location>
        <begin position="557"/>
        <end position="568"/>
    </location>
</feature>
<dbReference type="PANTHER" id="PTHR45734">
    <property type="entry name" value="TENSIN"/>
    <property type="match status" value="1"/>
</dbReference>
<feature type="compositionally biased region" description="Polar residues" evidence="9">
    <location>
        <begin position="1357"/>
        <end position="1367"/>
    </location>
</feature>
<evidence type="ECO:0000259" key="11">
    <source>
        <dbReference type="PROSITE" id="PS51181"/>
    </source>
</evidence>
<dbReference type="CDD" id="cd01213">
    <property type="entry name" value="PTB_tensin"/>
    <property type="match status" value="1"/>
</dbReference>
<reference evidence="13 14" key="1">
    <citation type="submission" date="2019-11" db="EMBL/GenBank/DDBJ databases">
        <title>Strigops habroptila (kakapo) genome, bStrHab1, primary haplotype, v2.</title>
        <authorList>
            <person name="Jarvis E.D."/>
            <person name="Howard J."/>
            <person name="Rhie A."/>
            <person name="Phillippy A."/>
            <person name="Korlach J."/>
            <person name="Digby A."/>
            <person name="Iorns D."/>
            <person name="Eason D."/>
            <person name="Robertson B."/>
            <person name="Raemaekers T."/>
            <person name="Howe K."/>
            <person name="Lewin H."/>
            <person name="Damas J."/>
            <person name="Hastie A."/>
            <person name="Tracey A."/>
            <person name="Chow W."/>
            <person name="Fedrigo O."/>
        </authorList>
    </citation>
    <scope>NUCLEOTIDE SEQUENCE [LARGE SCALE GENOMIC DNA]</scope>
</reference>
<dbReference type="GeneTree" id="ENSGT00940000155400"/>
<evidence type="ECO:0000256" key="3">
    <source>
        <dbReference type="ARBA" id="ARBA00022553"/>
    </source>
</evidence>
<feature type="domain" description="Phosphatase tensin-type" evidence="11">
    <location>
        <begin position="38"/>
        <end position="210"/>
    </location>
</feature>
<evidence type="ECO:0000313" key="14">
    <source>
        <dbReference type="Proteomes" id="UP000472266"/>
    </source>
</evidence>
<organism evidence="13 14">
    <name type="scientific">Strigops habroptila</name>
    <name type="common">Kakapo</name>
    <dbReference type="NCBI Taxonomy" id="2489341"/>
    <lineage>
        <taxon>Eukaryota</taxon>
        <taxon>Metazoa</taxon>
        <taxon>Chordata</taxon>
        <taxon>Craniata</taxon>
        <taxon>Vertebrata</taxon>
        <taxon>Euteleostomi</taxon>
        <taxon>Archelosauria</taxon>
        <taxon>Archosauria</taxon>
        <taxon>Dinosauria</taxon>
        <taxon>Saurischia</taxon>
        <taxon>Theropoda</taxon>
        <taxon>Coelurosauria</taxon>
        <taxon>Aves</taxon>
        <taxon>Neognathae</taxon>
        <taxon>Neoaves</taxon>
        <taxon>Telluraves</taxon>
        <taxon>Australaves</taxon>
        <taxon>Psittaciformes</taxon>
        <taxon>Psittacidae</taxon>
        <taxon>Strigops</taxon>
    </lineage>
</organism>
<dbReference type="Ensembl" id="ENSSHBT00005000733.1">
    <property type="protein sequence ID" value="ENSSHBP00005000583.1"/>
    <property type="gene ID" value="ENSSHBG00005000575.1"/>
</dbReference>
<feature type="domain" description="C2 tensin-type" evidence="12">
    <location>
        <begin position="215"/>
        <end position="338"/>
    </location>
</feature>
<dbReference type="InterPro" id="IPR000980">
    <property type="entry name" value="SH2"/>
</dbReference>
<dbReference type="GO" id="GO:0007044">
    <property type="term" value="P:cell-substrate junction assembly"/>
    <property type="evidence" value="ECO:0007669"/>
    <property type="project" value="Ensembl"/>
</dbReference>
<dbReference type="SUPFAM" id="SSF49562">
    <property type="entry name" value="C2 domain (Calcium/lipid-binding domain, CaLB)"/>
    <property type="match status" value="1"/>
</dbReference>
<feature type="domain" description="SH2" evidence="10">
    <location>
        <begin position="1458"/>
        <end position="1567"/>
    </location>
</feature>
<dbReference type="InterPro" id="IPR011993">
    <property type="entry name" value="PH-like_dom_sf"/>
</dbReference>
<dbReference type="InterPro" id="IPR029021">
    <property type="entry name" value="Prot-tyrosine_phosphatase-like"/>
</dbReference>
<feature type="compositionally biased region" description="Low complexity" evidence="9">
    <location>
        <begin position="914"/>
        <end position="932"/>
    </location>
</feature>
<dbReference type="InterPro" id="IPR013625">
    <property type="entry name" value="PTB"/>
</dbReference>
<evidence type="ECO:0000256" key="4">
    <source>
        <dbReference type="ARBA" id="ARBA00022801"/>
    </source>
</evidence>
<dbReference type="CDD" id="cd14560">
    <property type="entry name" value="PTP_tensin-1"/>
    <property type="match status" value="1"/>
</dbReference>
<dbReference type="Gene3D" id="3.90.190.10">
    <property type="entry name" value="Protein tyrosine phosphatase superfamily"/>
    <property type="match status" value="1"/>
</dbReference>
<feature type="compositionally biased region" description="Polar residues" evidence="9">
    <location>
        <begin position="1331"/>
        <end position="1342"/>
    </location>
</feature>
<dbReference type="SMART" id="SM00404">
    <property type="entry name" value="PTPc_motif"/>
    <property type="match status" value="1"/>
</dbReference>
<evidence type="ECO:0000313" key="13">
    <source>
        <dbReference type="Ensembl" id="ENSSHBP00005000583.1"/>
    </source>
</evidence>
<dbReference type="SMART" id="SM00462">
    <property type="entry name" value="PTB"/>
    <property type="match status" value="1"/>
</dbReference>
<feature type="compositionally biased region" description="Polar residues" evidence="9">
    <location>
        <begin position="708"/>
        <end position="742"/>
    </location>
</feature>
<dbReference type="InterPro" id="IPR029023">
    <property type="entry name" value="Tensin_phosphatase"/>
</dbReference>
<dbReference type="InterPro" id="IPR035892">
    <property type="entry name" value="C2_domain_sf"/>
</dbReference>
<dbReference type="GO" id="GO:0005925">
    <property type="term" value="C:focal adhesion"/>
    <property type="evidence" value="ECO:0007669"/>
    <property type="project" value="UniProtKB-SubCell"/>
</dbReference>
<feature type="compositionally biased region" description="Polar residues" evidence="9">
    <location>
        <begin position="1180"/>
        <end position="1201"/>
    </location>
</feature>
<dbReference type="GO" id="GO:0010761">
    <property type="term" value="P:fibroblast migration"/>
    <property type="evidence" value="ECO:0007669"/>
    <property type="project" value="Ensembl"/>
</dbReference>
<dbReference type="FunFam" id="3.30.505.10:FF:000002">
    <property type="entry name" value="Tensin 1"/>
    <property type="match status" value="1"/>
</dbReference>
<feature type="region of interest" description="Disordered" evidence="9">
    <location>
        <begin position="1104"/>
        <end position="1422"/>
    </location>
</feature>